<evidence type="ECO:0000256" key="7">
    <source>
        <dbReference type="ARBA" id="ARBA00023002"/>
    </source>
</evidence>
<dbReference type="OMA" id="NVPEPHA"/>
<evidence type="ECO:0000313" key="11">
    <source>
        <dbReference type="EMBL" id="CEL09737.1"/>
    </source>
</evidence>
<evidence type="ECO:0000256" key="8">
    <source>
        <dbReference type="SAM" id="MobiDB-lite"/>
    </source>
</evidence>
<comment type="cofactor">
    <cofactor evidence="1">
        <name>FMN</name>
        <dbReference type="ChEBI" id="CHEBI:58210"/>
    </cofactor>
</comment>
<dbReference type="InterPro" id="IPR011576">
    <property type="entry name" value="Pyridox_Oxase_N"/>
</dbReference>
<accession>A0A0U5CGR0</accession>
<dbReference type="PIRSF" id="PIRSF000190">
    <property type="entry name" value="Pyd_amn-ph_oxd"/>
    <property type="match status" value="1"/>
</dbReference>
<evidence type="ECO:0000256" key="4">
    <source>
        <dbReference type="ARBA" id="ARBA00012801"/>
    </source>
</evidence>
<dbReference type="InterPro" id="IPR012349">
    <property type="entry name" value="Split_barrel_FMN-bd"/>
</dbReference>
<sequence>MTSLRTKLRQLPTHSGPFPFAPPTPTTLPATPTAAFRSWLSDAIAHEIIEPHAMTLSTVDNNSTGQGQPDARVLILKDLDEARGWQFAIRGDGPKATQLDGNPNVALTFYWAELGRQVRIRGLAVRLSAEEEEADWEQRPRASKVAAAASRQSQVLGSLEELRGSVERFTTTTTSTTSAEDTPRPSWRVYAVSPDVVEFWQRSADRLHQRVRFRRDDGNGEGEEGWVKELLWP</sequence>
<feature type="domain" description="Pyridoxamine 5'-phosphate oxidase N-terminal" evidence="9">
    <location>
        <begin position="41"/>
        <end position="171"/>
    </location>
</feature>
<keyword evidence="12" id="KW-1185">Reference proteome</keyword>
<feature type="region of interest" description="Disordered" evidence="8">
    <location>
        <begin position="1"/>
        <end position="27"/>
    </location>
</feature>
<evidence type="ECO:0000259" key="9">
    <source>
        <dbReference type="Pfam" id="PF01243"/>
    </source>
</evidence>
<proteinExistence type="predicted"/>
<dbReference type="InterPro" id="IPR000659">
    <property type="entry name" value="Pyridox_Oxase"/>
</dbReference>
<comment type="pathway">
    <text evidence="2">Cofactor metabolism; pyridoxal 5'-phosphate salvage; pyridoxal 5'-phosphate from pyridoxamine 5'-phosphate: step 1/1.</text>
</comment>
<gene>
    <name evidence="11" type="ORF">ASPCAL12867</name>
</gene>
<dbReference type="EC" id="1.4.3.5" evidence="4"/>
<comment type="pathway">
    <text evidence="3">Cofactor metabolism; pyridoxal 5'-phosphate salvage; pyridoxal 5'-phosphate from pyridoxine 5'-phosphate: step 1/1.</text>
</comment>
<evidence type="ECO:0000256" key="6">
    <source>
        <dbReference type="ARBA" id="ARBA00022643"/>
    </source>
</evidence>
<keyword evidence="7" id="KW-0560">Oxidoreductase</keyword>
<dbReference type="GO" id="GO:0008615">
    <property type="term" value="P:pyridoxine biosynthetic process"/>
    <property type="evidence" value="ECO:0007669"/>
    <property type="project" value="InterPro"/>
</dbReference>
<dbReference type="GO" id="GO:0010181">
    <property type="term" value="F:FMN binding"/>
    <property type="evidence" value="ECO:0007669"/>
    <property type="project" value="InterPro"/>
</dbReference>
<dbReference type="Pfam" id="PF10590">
    <property type="entry name" value="PNP_phzG_C"/>
    <property type="match status" value="1"/>
</dbReference>
<dbReference type="PANTHER" id="PTHR10851">
    <property type="entry name" value="PYRIDOXINE-5-PHOSPHATE OXIDASE"/>
    <property type="match status" value="1"/>
</dbReference>
<dbReference type="AlphaFoldDB" id="A0A0U5CGR0"/>
<protein>
    <recommendedName>
        <fullName evidence="4">pyridoxal 5'-phosphate synthase</fullName>
        <ecNumber evidence="4">1.4.3.5</ecNumber>
    </recommendedName>
</protein>
<evidence type="ECO:0000259" key="10">
    <source>
        <dbReference type="Pfam" id="PF10590"/>
    </source>
</evidence>
<keyword evidence="6" id="KW-0288">FMN</keyword>
<name>A0A0U5CGR0_ASPCI</name>
<dbReference type="InterPro" id="IPR019576">
    <property type="entry name" value="Pyridoxamine_oxidase_dimer_C"/>
</dbReference>
<evidence type="ECO:0000313" key="12">
    <source>
        <dbReference type="Proteomes" id="UP000054771"/>
    </source>
</evidence>
<dbReference type="Proteomes" id="UP000054771">
    <property type="component" value="Unassembled WGS sequence"/>
</dbReference>
<evidence type="ECO:0000256" key="3">
    <source>
        <dbReference type="ARBA" id="ARBA00005037"/>
    </source>
</evidence>
<evidence type="ECO:0000256" key="2">
    <source>
        <dbReference type="ARBA" id="ARBA00004738"/>
    </source>
</evidence>
<dbReference type="STRING" id="454130.A0A0U5CGR0"/>
<dbReference type="Pfam" id="PF01243">
    <property type="entry name" value="PNPOx_N"/>
    <property type="match status" value="1"/>
</dbReference>
<feature type="domain" description="Pyridoxine 5'-phosphate oxidase dimerisation C-terminal" evidence="10">
    <location>
        <begin position="187"/>
        <end position="233"/>
    </location>
</feature>
<dbReference type="NCBIfam" id="NF004231">
    <property type="entry name" value="PRK05679.1"/>
    <property type="match status" value="1"/>
</dbReference>
<evidence type="ECO:0000256" key="5">
    <source>
        <dbReference type="ARBA" id="ARBA00022630"/>
    </source>
</evidence>
<dbReference type="EMBL" id="CDMC01000015">
    <property type="protein sequence ID" value="CEL09737.1"/>
    <property type="molecule type" value="Genomic_DNA"/>
</dbReference>
<dbReference type="SUPFAM" id="SSF50475">
    <property type="entry name" value="FMN-binding split barrel"/>
    <property type="match status" value="1"/>
</dbReference>
<dbReference type="OrthoDB" id="303614at2759"/>
<evidence type="ECO:0000256" key="1">
    <source>
        <dbReference type="ARBA" id="ARBA00001917"/>
    </source>
</evidence>
<dbReference type="GO" id="GO:0004733">
    <property type="term" value="F:pyridoxamine phosphate oxidase activity"/>
    <property type="evidence" value="ECO:0007669"/>
    <property type="project" value="UniProtKB-EC"/>
</dbReference>
<keyword evidence="5" id="KW-0285">Flavoprotein</keyword>
<reference evidence="12" key="1">
    <citation type="journal article" date="2016" name="Genome Announc.">
        <title>Draft genome sequences of fungus Aspergillus calidoustus.</title>
        <authorList>
            <person name="Horn F."/>
            <person name="Linde J."/>
            <person name="Mattern D.J."/>
            <person name="Walther G."/>
            <person name="Guthke R."/>
            <person name="Scherlach K."/>
            <person name="Martin K."/>
            <person name="Brakhage A.A."/>
            <person name="Petzke L."/>
            <person name="Valiante V."/>
        </authorList>
    </citation>
    <scope>NUCLEOTIDE SEQUENCE [LARGE SCALE GENOMIC DNA]</scope>
    <source>
        <strain evidence="12">SF006504</strain>
    </source>
</reference>
<dbReference type="UniPathway" id="UPA01068">
    <property type="reaction ID" value="UER00304"/>
</dbReference>
<dbReference type="PANTHER" id="PTHR10851:SF0">
    <property type="entry name" value="PYRIDOXINE-5'-PHOSPHATE OXIDASE"/>
    <property type="match status" value="1"/>
</dbReference>
<dbReference type="Gene3D" id="2.30.110.10">
    <property type="entry name" value="Electron Transport, Fmn-binding Protein, Chain A"/>
    <property type="match status" value="1"/>
</dbReference>
<organism evidence="11 12">
    <name type="scientific">Aspergillus calidoustus</name>
    <dbReference type="NCBI Taxonomy" id="454130"/>
    <lineage>
        <taxon>Eukaryota</taxon>
        <taxon>Fungi</taxon>
        <taxon>Dikarya</taxon>
        <taxon>Ascomycota</taxon>
        <taxon>Pezizomycotina</taxon>
        <taxon>Eurotiomycetes</taxon>
        <taxon>Eurotiomycetidae</taxon>
        <taxon>Eurotiales</taxon>
        <taxon>Aspergillaceae</taxon>
        <taxon>Aspergillus</taxon>
        <taxon>Aspergillus subgen. Nidulantes</taxon>
    </lineage>
</organism>